<dbReference type="GeneID" id="55994093"/>
<sequence length="558" mass="63010">MLPLNLRTRYELAMRMLSTIRKFSKACKAPLSISCRGIPITREEDLFAYTNGHFLINEEFQRSRRYVQFDLDALCKNAATAGGGDTSPIVAIEKMEGGFSKAFLMRKANGAEVIAKIPCRIAGPPSLTTASEVGVLEYVRRHTSIPVPRVLSWSSDASNAVGSEYTIMTKATGVPLFQQWGNMSEFEKLQLIKNLTKLEAQLSAIQFPAYGGLYLRTDSMTEPTRPLNDDIDPSNSFQIGPSCDRAYNPADMTLEFNRGPWDSVSSLGVSIAQRELIQISNREQQQYQSSFPKGTVDQQIQLLQTTIGLMKLLDSNPLLKAEVRQPTLWHTDLHMGNIFVAPDESSRIVSLIDFQSTSVLPAFLQAQWPVFLRPPQNYNYIKGIFQPKLPAYFDTLDEESKNIALREWSQVKLTKAYEVSTFLDDRAASNAMNDVPRVFRELFTRCAEVSEVGIVPLRACLIEIYQSWSELGFSGKCPYSFSQGEIDEHERQFAEYEAWHEVRALAEECLDTDAEGWIAPQLDINEKKGQNEELMAMYIEKVAGERSVQEAKAMWPFY</sequence>
<comment type="similarity">
    <text evidence="2">Belongs to the AIM9 family.</text>
</comment>
<proteinExistence type="inferred from homology"/>
<evidence type="ECO:0000256" key="2">
    <source>
        <dbReference type="ARBA" id="ARBA00005543"/>
    </source>
</evidence>
<gene>
    <name evidence="8" type="ORF">TRUGW13939_06598</name>
</gene>
<evidence type="ECO:0000256" key="3">
    <source>
        <dbReference type="ARBA" id="ARBA00016197"/>
    </source>
</evidence>
<evidence type="ECO:0000313" key="8">
    <source>
        <dbReference type="EMBL" id="QKX59464.1"/>
    </source>
</evidence>
<keyword evidence="9" id="KW-1185">Reference proteome</keyword>
<feature type="domain" description="Aminoglycoside phosphotransferase" evidence="7">
    <location>
        <begin position="95"/>
        <end position="358"/>
    </location>
</feature>
<evidence type="ECO:0000256" key="4">
    <source>
        <dbReference type="ARBA" id="ARBA00022946"/>
    </source>
</evidence>
<dbReference type="OrthoDB" id="2831558at2759"/>
<dbReference type="Proteomes" id="UP000509510">
    <property type="component" value="Chromosome III"/>
</dbReference>
<dbReference type="PANTHER" id="PTHR36091:SF1">
    <property type="entry name" value="ALTERED INHERITANCE OF MITOCHONDRIA PROTEIN 9, MITOCHONDRIAL"/>
    <property type="match status" value="1"/>
</dbReference>
<comment type="subcellular location">
    <subcellularLocation>
        <location evidence="1">Mitochondrion</location>
    </subcellularLocation>
</comment>
<accession>A0A7H8QZ94</accession>
<dbReference type="SUPFAM" id="SSF56112">
    <property type="entry name" value="Protein kinase-like (PK-like)"/>
    <property type="match status" value="1"/>
</dbReference>
<dbReference type="InterPro" id="IPR051035">
    <property type="entry name" value="Mito_inheritance_9"/>
</dbReference>
<evidence type="ECO:0000256" key="6">
    <source>
        <dbReference type="ARBA" id="ARBA00031849"/>
    </source>
</evidence>
<evidence type="ECO:0000256" key="1">
    <source>
        <dbReference type="ARBA" id="ARBA00004173"/>
    </source>
</evidence>
<dbReference type="InterPro" id="IPR002575">
    <property type="entry name" value="Aminoglycoside_PTrfase"/>
</dbReference>
<dbReference type="KEGG" id="trg:TRUGW13939_06598"/>
<dbReference type="GO" id="GO:0005739">
    <property type="term" value="C:mitochondrion"/>
    <property type="evidence" value="ECO:0007669"/>
    <property type="project" value="UniProtKB-SubCell"/>
</dbReference>
<protein>
    <recommendedName>
        <fullName evidence="3">Altered inheritance of mitochondria protein 9, mitochondrial</fullName>
    </recommendedName>
    <alternativeName>
        <fullName evidence="6">Found in mitochondrial proteome protein 29</fullName>
    </alternativeName>
</protein>
<keyword evidence="5" id="KW-0496">Mitochondrion</keyword>
<evidence type="ECO:0000259" key="7">
    <source>
        <dbReference type="Pfam" id="PF01636"/>
    </source>
</evidence>
<dbReference type="RefSeq" id="XP_035345642.1">
    <property type="nucleotide sequence ID" value="XM_035489749.1"/>
</dbReference>
<evidence type="ECO:0000313" key="9">
    <source>
        <dbReference type="Proteomes" id="UP000509510"/>
    </source>
</evidence>
<dbReference type="PANTHER" id="PTHR36091">
    <property type="entry name" value="ALTERED INHERITANCE OF MITOCHONDRIA PROTEIN 9, MITOCHONDRIAL"/>
    <property type="match status" value="1"/>
</dbReference>
<name>A0A7H8QZ94_TALRU</name>
<organism evidence="8 9">
    <name type="scientific">Talaromyces rugulosus</name>
    <name type="common">Penicillium rugulosum</name>
    <dbReference type="NCBI Taxonomy" id="121627"/>
    <lineage>
        <taxon>Eukaryota</taxon>
        <taxon>Fungi</taxon>
        <taxon>Dikarya</taxon>
        <taxon>Ascomycota</taxon>
        <taxon>Pezizomycotina</taxon>
        <taxon>Eurotiomycetes</taxon>
        <taxon>Eurotiomycetidae</taxon>
        <taxon>Eurotiales</taxon>
        <taxon>Trichocomaceae</taxon>
        <taxon>Talaromyces</taxon>
        <taxon>Talaromyces sect. Islandici</taxon>
    </lineage>
</organism>
<dbReference type="InterPro" id="IPR011009">
    <property type="entry name" value="Kinase-like_dom_sf"/>
</dbReference>
<dbReference type="Pfam" id="PF01636">
    <property type="entry name" value="APH"/>
    <property type="match status" value="1"/>
</dbReference>
<keyword evidence="4" id="KW-0809">Transit peptide</keyword>
<evidence type="ECO:0000256" key="5">
    <source>
        <dbReference type="ARBA" id="ARBA00023128"/>
    </source>
</evidence>
<dbReference type="EMBL" id="CP055900">
    <property type="protein sequence ID" value="QKX59464.1"/>
    <property type="molecule type" value="Genomic_DNA"/>
</dbReference>
<reference evidence="9" key="1">
    <citation type="submission" date="2020-06" db="EMBL/GenBank/DDBJ databases">
        <title>A chromosome-scale genome assembly of Talaromyces rugulosus W13939.</title>
        <authorList>
            <person name="Wang B."/>
            <person name="Guo L."/>
            <person name="Ye K."/>
            <person name="Wang L."/>
        </authorList>
    </citation>
    <scope>NUCLEOTIDE SEQUENCE [LARGE SCALE GENOMIC DNA]</scope>
    <source>
        <strain evidence="9">W13939</strain>
    </source>
</reference>
<dbReference type="AlphaFoldDB" id="A0A7H8QZ94"/>